<evidence type="ECO:0000313" key="10">
    <source>
        <dbReference type="Proteomes" id="UP000199556"/>
    </source>
</evidence>
<keyword evidence="3" id="KW-0479">Metal-binding</keyword>
<dbReference type="PANTHER" id="PTHR11080">
    <property type="entry name" value="PYRAZINAMIDASE/NICOTINAMIDASE"/>
    <property type="match status" value="1"/>
</dbReference>
<dbReference type="Pfam" id="PF00857">
    <property type="entry name" value="Isochorismatase"/>
    <property type="match status" value="1"/>
</dbReference>
<protein>
    <recommendedName>
        <fullName evidence="6">nicotinamidase</fullName>
        <ecNumber evidence="6">3.5.1.19</ecNumber>
    </recommendedName>
    <alternativeName>
        <fullName evidence="7">Nicotinamide deamidase</fullName>
    </alternativeName>
</protein>
<dbReference type="SUPFAM" id="SSF52499">
    <property type="entry name" value="Isochorismatase-like hydrolases"/>
    <property type="match status" value="1"/>
</dbReference>
<dbReference type="GO" id="GO:0046872">
    <property type="term" value="F:metal ion binding"/>
    <property type="evidence" value="ECO:0007669"/>
    <property type="project" value="UniProtKB-KW"/>
</dbReference>
<evidence type="ECO:0000256" key="5">
    <source>
        <dbReference type="ARBA" id="ARBA00037900"/>
    </source>
</evidence>
<dbReference type="EC" id="3.5.1.19" evidence="6"/>
<evidence type="ECO:0000256" key="3">
    <source>
        <dbReference type="ARBA" id="ARBA00022723"/>
    </source>
</evidence>
<feature type="domain" description="Isochorismatase-like" evidence="8">
    <location>
        <begin position="14"/>
        <end position="186"/>
    </location>
</feature>
<evidence type="ECO:0000256" key="6">
    <source>
        <dbReference type="ARBA" id="ARBA00039017"/>
    </source>
</evidence>
<evidence type="ECO:0000256" key="7">
    <source>
        <dbReference type="ARBA" id="ARBA00043224"/>
    </source>
</evidence>
<organism evidence="9 10">
    <name type="scientific">Ectothiorhodospira mobilis</name>
    <dbReference type="NCBI Taxonomy" id="195064"/>
    <lineage>
        <taxon>Bacteria</taxon>
        <taxon>Pseudomonadati</taxon>
        <taxon>Pseudomonadota</taxon>
        <taxon>Gammaproteobacteria</taxon>
        <taxon>Chromatiales</taxon>
        <taxon>Ectothiorhodospiraceae</taxon>
        <taxon>Ectothiorhodospira</taxon>
    </lineage>
</organism>
<keyword evidence="10" id="KW-1185">Reference proteome</keyword>
<sequence>MGDAIDAMLRPGDALLVVDVQNDFCPGGRLPIPQGDRVIPVLNRALEAARARGLPVYASRDWHPAHHPSFAQQGGPWPPHCLQDTPGAAFHPDLNLPAECIIVTKGTRFDKDQYSAFDETGLAEELRRRGVQRLWIGGLAEDVCVEATALDAVGLGFGVALLPGGALPVTPEGGEQARARMARAGVVLHPG</sequence>
<dbReference type="EMBL" id="FOUO01000001">
    <property type="protein sequence ID" value="SFM25846.1"/>
    <property type="molecule type" value="Genomic_DNA"/>
</dbReference>
<evidence type="ECO:0000256" key="4">
    <source>
        <dbReference type="ARBA" id="ARBA00022801"/>
    </source>
</evidence>
<keyword evidence="2" id="KW-0662">Pyridine nucleotide biosynthesis</keyword>
<dbReference type="InterPro" id="IPR052347">
    <property type="entry name" value="Isochorismatase_Nicotinamidase"/>
</dbReference>
<dbReference type="OrthoDB" id="9791276at2"/>
<evidence type="ECO:0000256" key="1">
    <source>
        <dbReference type="ARBA" id="ARBA00006336"/>
    </source>
</evidence>
<name>A0A1I4PE85_ECTMO</name>
<dbReference type="GO" id="GO:0019363">
    <property type="term" value="P:pyridine nucleotide biosynthetic process"/>
    <property type="evidence" value="ECO:0007669"/>
    <property type="project" value="UniProtKB-KW"/>
</dbReference>
<evidence type="ECO:0000259" key="8">
    <source>
        <dbReference type="Pfam" id="PF00857"/>
    </source>
</evidence>
<dbReference type="PANTHER" id="PTHR11080:SF2">
    <property type="entry name" value="LD05707P"/>
    <property type="match status" value="1"/>
</dbReference>
<reference evidence="9 10" key="1">
    <citation type="submission" date="2016-10" db="EMBL/GenBank/DDBJ databases">
        <authorList>
            <person name="de Groot N.N."/>
        </authorList>
    </citation>
    <scope>NUCLEOTIDE SEQUENCE [LARGE SCALE GENOMIC DNA]</scope>
    <source>
        <strain evidence="9 10">DSM 4180</strain>
    </source>
</reference>
<dbReference type="CDD" id="cd01011">
    <property type="entry name" value="nicotinamidase"/>
    <property type="match status" value="1"/>
</dbReference>
<keyword evidence="4" id="KW-0378">Hydrolase</keyword>
<dbReference type="Gene3D" id="3.40.50.850">
    <property type="entry name" value="Isochorismatase-like"/>
    <property type="match status" value="1"/>
</dbReference>
<dbReference type="InterPro" id="IPR000868">
    <property type="entry name" value="Isochorismatase-like_dom"/>
</dbReference>
<accession>A0A1I4PE85</accession>
<gene>
    <name evidence="9" type="ORF">SAMN05421721_101198</name>
</gene>
<dbReference type="STRING" id="195064.SAMN05421721_101198"/>
<dbReference type="InterPro" id="IPR036380">
    <property type="entry name" value="Isochorismatase-like_sf"/>
</dbReference>
<dbReference type="Proteomes" id="UP000199556">
    <property type="component" value="Unassembled WGS sequence"/>
</dbReference>
<comment type="similarity">
    <text evidence="1">Belongs to the isochorismatase family.</text>
</comment>
<evidence type="ECO:0000313" key="9">
    <source>
        <dbReference type="EMBL" id="SFM25846.1"/>
    </source>
</evidence>
<dbReference type="GO" id="GO:0008936">
    <property type="term" value="F:nicotinamidase activity"/>
    <property type="evidence" value="ECO:0007669"/>
    <property type="project" value="UniProtKB-EC"/>
</dbReference>
<dbReference type="AlphaFoldDB" id="A0A1I4PE85"/>
<comment type="pathway">
    <text evidence="5">Cofactor biosynthesis; nicotinate biosynthesis; nicotinate from nicotinamide: step 1/1.</text>
</comment>
<evidence type="ECO:0000256" key="2">
    <source>
        <dbReference type="ARBA" id="ARBA00022642"/>
    </source>
</evidence>
<dbReference type="RefSeq" id="WP_090483328.1">
    <property type="nucleotide sequence ID" value="NZ_FOUO01000001.1"/>
</dbReference>
<proteinExistence type="inferred from homology"/>